<dbReference type="InterPro" id="IPR015168">
    <property type="entry name" value="SsuA/THI5"/>
</dbReference>
<dbReference type="GO" id="GO:0042597">
    <property type="term" value="C:periplasmic space"/>
    <property type="evidence" value="ECO:0007669"/>
    <property type="project" value="UniProtKB-SubCell"/>
</dbReference>
<dbReference type="Proteomes" id="UP000051035">
    <property type="component" value="Unassembled WGS sequence"/>
</dbReference>
<protein>
    <recommendedName>
        <fullName evidence="4">SsuA/THI5-like domain-containing protein</fullName>
    </recommendedName>
</protein>
<feature type="domain" description="SsuA/THI5-like" evidence="4">
    <location>
        <begin position="44"/>
        <end position="257"/>
    </location>
</feature>
<name>A0A0S8JEX6_UNCT6</name>
<dbReference type="Pfam" id="PF09084">
    <property type="entry name" value="NMT1"/>
    <property type="match status" value="1"/>
</dbReference>
<evidence type="ECO:0000256" key="2">
    <source>
        <dbReference type="ARBA" id="ARBA00010742"/>
    </source>
</evidence>
<proteinExistence type="inferred from homology"/>
<evidence type="ECO:0000313" key="6">
    <source>
        <dbReference type="Proteomes" id="UP000051035"/>
    </source>
</evidence>
<dbReference type="SUPFAM" id="SSF53850">
    <property type="entry name" value="Periplasmic binding protein-like II"/>
    <property type="match status" value="1"/>
</dbReference>
<dbReference type="EMBL" id="LJVA01000127">
    <property type="protein sequence ID" value="KPL07388.1"/>
    <property type="molecule type" value="Genomic_DNA"/>
</dbReference>
<comment type="similarity">
    <text evidence="2">Belongs to the bacterial solute-binding protein SsuA/TauA family.</text>
</comment>
<organism evidence="5 6">
    <name type="scientific">candidate division TA06 bacterium SM1_40</name>
    <dbReference type="NCBI Taxonomy" id="1703773"/>
    <lineage>
        <taxon>Bacteria</taxon>
        <taxon>Bacteria division TA06</taxon>
    </lineage>
</organism>
<evidence type="ECO:0000313" key="5">
    <source>
        <dbReference type="EMBL" id="KPL07388.1"/>
    </source>
</evidence>
<dbReference type="PANTHER" id="PTHR30024:SF47">
    <property type="entry name" value="TAURINE-BINDING PERIPLASMIC PROTEIN"/>
    <property type="match status" value="1"/>
</dbReference>
<dbReference type="Gene3D" id="3.40.190.10">
    <property type="entry name" value="Periplasmic binding protein-like II"/>
    <property type="match status" value="2"/>
</dbReference>
<reference evidence="5 6" key="1">
    <citation type="journal article" date="2015" name="Microbiome">
        <title>Genomic resolution of linkages in carbon, nitrogen, and sulfur cycling among widespread estuary sediment bacteria.</title>
        <authorList>
            <person name="Baker B.J."/>
            <person name="Lazar C.S."/>
            <person name="Teske A.P."/>
            <person name="Dick G.J."/>
        </authorList>
    </citation>
    <scope>NUCLEOTIDE SEQUENCE [LARGE SCALE GENOMIC DNA]</scope>
    <source>
        <strain evidence="5">SM1_40</strain>
    </source>
</reference>
<sequence>MKIFLNVLVILAALALIGAIILPQLMEWRPIEVDIGYRASIGSLPLFIAQEKGYFTDQNLEVKLTEYDRPEAGLNAMLSGEIATYFAASWLDLLRKEQERGGRFRLYYATEYSSENPPDALLVPNNSRIRRVADLRQKNIGYARGSMGRFYLQQIVDSLDFGRRRPNILEVSPPLEDALKEGIVDAILAFEPARSVAVVRDSARTLAEGPVEEYLFDPLPGEVVVFTTPYLISEPKVFQKMKTAIDAALKDVTEDPDLTLRLAAELLAVNDTIIAEVRLPEFKFADDLDAQLLDRMIIKLTEHGFLIKEVTIDQLLKPIAQ</sequence>
<keyword evidence="3" id="KW-0732">Signal</keyword>
<comment type="caution">
    <text evidence="5">The sequence shown here is derived from an EMBL/GenBank/DDBJ whole genome shotgun (WGS) entry which is preliminary data.</text>
</comment>
<evidence type="ECO:0000256" key="3">
    <source>
        <dbReference type="ARBA" id="ARBA00022729"/>
    </source>
</evidence>
<evidence type="ECO:0000256" key="1">
    <source>
        <dbReference type="ARBA" id="ARBA00004418"/>
    </source>
</evidence>
<accession>A0A0S8JEX6</accession>
<gene>
    <name evidence="5" type="ORF">AMJ71_09080</name>
</gene>
<evidence type="ECO:0000259" key="4">
    <source>
        <dbReference type="Pfam" id="PF09084"/>
    </source>
</evidence>
<dbReference type="AlphaFoldDB" id="A0A0S8JEX6"/>
<dbReference type="PANTHER" id="PTHR30024">
    <property type="entry name" value="ALIPHATIC SULFONATES-BINDING PROTEIN-RELATED"/>
    <property type="match status" value="1"/>
</dbReference>
<comment type="subcellular location">
    <subcellularLocation>
        <location evidence="1">Periplasm</location>
    </subcellularLocation>
</comment>